<gene>
    <name evidence="1" type="ORF">DDY73_10895</name>
</gene>
<dbReference type="Gene3D" id="3.90.1200.10">
    <property type="match status" value="1"/>
</dbReference>
<accession>A0A354M4Q7</accession>
<evidence type="ECO:0008006" key="3">
    <source>
        <dbReference type="Google" id="ProtNLM"/>
    </source>
</evidence>
<dbReference type="EMBL" id="DNWC01000142">
    <property type="protein sequence ID" value="HBJ09496.1"/>
    <property type="molecule type" value="Genomic_DNA"/>
</dbReference>
<comment type="caution">
    <text evidence="1">The sequence shown here is derived from an EMBL/GenBank/DDBJ whole genome shotgun (WGS) entry which is preliminary data.</text>
</comment>
<protein>
    <recommendedName>
        <fullName evidence="3">Aminoglycoside phosphotransferase domain-containing protein</fullName>
    </recommendedName>
</protein>
<name>A0A354M4Q7_9BACT</name>
<evidence type="ECO:0000313" key="1">
    <source>
        <dbReference type="EMBL" id="HBJ09496.1"/>
    </source>
</evidence>
<organism evidence="1 2">
    <name type="scientific">Coprobacter fastidiosus</name>
    <dbReference type="NCBI Taxonomy" id="1099853"/>
    <lineage>
        <taxon>Bacteria</taxon>
        <taxon>Pseudomonadati</taxon>
        <taxon>Bacteroidota</taxon>
        <taxon>Bacteroidia</taxon>
        <taxon>Bacteroidales</taxon>
        <taxon>Barnesiellaceae</taxon>
        <taxon>Coprobacter</taxon>
    </lineage>
</organism>
<reference evidence="1 2" key="1">
    <citation type="journal article" date="2018" name="Nat. Biotechnol.">
        <title>A standardized bacterial taxonomy based on genome phylogeny substantially revises the tree of life.</title>
        <authorList>
            <person name="Parks D.H."/>
            <person name="Chuvochina M."/>
            <person name="Waite D.W."/>
            <person name="Rinke C."/>
            <person name="Skarshewski A."/>
            <person name="Chaumeil P.A."/>
            <person name="Hugenholtz P."/>
        </authorList>
    </citation>
    <scope>NUCLEOTIDE SEQUENCE [LARGE SCALE GENOMIC DNA]</scope>
    <source>
        <strain evidence="1">UBA11482</strain>
    </source>
</reference>
<dbReference type="InterPro" id="IPR011009">
    <property type="entry name" value="Kinase-like_dom_sf"/>
</dbReference>
<dbReference type="Proteomes" id="UP000262954">
    <property type="component" value="Unassembled WGS sequence"/>
</dbReference>
<dbReference type="AlphaFoldDB" id="A0A354M4Q7"/>
<evidence type="ECO:0000313" key="2">
    <source>
        <dbReference type="Proteomes" id="UP000262954"/>
    </source>
</evidence>
<proteinExistence type="predicted"/>
<sequence length="362" mass="42851">MLIDDILTDRGDSFYHISNADGKVWLMPEKNMRVAMNLYQPSGIKGKLLKAFFPLVHPVGFVQEVVNVEKKKCALRSELYDLLCKLFCNSDLEFSIFCGTPCVHRKITIQLSVGKKILGYCKVSDSEEIASLFIRESKVLEQLKNQGIKGIPQCLYCGKIDENIYIFVQDTVKTQKSQVLHKWGAIHDNFLKEMEARTKRIVDFEKSDYYRTLLDLQNHTEWLPRTIDKLLIEKTLNTVFEKYGRKQIVFCAYHADFTPWNMFVEKNELFVFDWEYARMLYPPMLDKYHYFTQTAIFEKHWDAKEIIKHISSLEAQWVDKESYILYLLDIISRFTIREKGNIDENMEKSFIIWFEILEYLQK</sequence>
<dbReference type="SUPFAM" id="SSF56112">
    <property type="entry name" value="Protein kinase-like (PK-like)"/>
    <property type="match status" value="1"/>
</dbReference>